<accession>A0ABU2HJV7</accession>
<dbReference type="Gene3D" id="3.40.30.10">
    <property type="entry name" value="Glutaredoxin"/>
    <property type="match status" value="1"/>
</dbReference>
<protein>
    <submittedName>
        <fullName evidence="2">SCO family protein</fullName>
    </submittedName>
</protein>
<dbReference type="InterPro" id="IPR003782">
    <property type="entry name" value="SCO1/SenC"/>
</dbReference>
<dbReference type="CDD" id="cd02968">
    <property type="entry name" value="SCO"/>
    <property type="match status" value="1"/>
</dbReference>
<dbReference type="InterPro" id="IPR036249">
    <property type="entry name" value="Thioredoxin-like_sf"/>
</dbReference>
<proteinExistence type="inferred from homology"/>
<name>A0ABU2HJV7_9GAMM</name>
<sequence length="182" mass="19796">MTAFLLGAALPYGQSLLNGLGAGSGFYGYKTDVPVPALPGAEVPDAGINVVFFGYRSCGTVCPLQLFNLKALHGHWSEHPVQFVFVTLDPENDSQPELNRMMAALGENFRAVRPEDFRQAQALADAYGDFAARQGGGKEINHGARLYVVTADNRRQLLYATPELDIQRVNDDIARLVGIEQS</sequence>
<dbReference type="EMBL" id="JAVMBO010000017">
    <property type="protein sequence ID" value="MDS1310925.1"/>
    <property type="molecule type" value="Genomic_DNA"/>
</dbReference>
<comment type="similarity">
    <text evidence="1">Belongs to the SCO1/2 family.</text>
</comment>
<dbReference type="Pfam" id="PF02630">
    <property type="entry name" value="SCO1-SenC"/>
    <property type="match status" value="1"/>
</dbReference>
<comment type="caution">
    <text evidence="2">The sequence shown here is derived from an EMBL/GenBank/DDBJ whole genome shotgun (WGS) entry which is preliminary data.</text>
</comment>
<gene>
    <name evidence="2" type="ORF">RKA07_12565</name>
</gene>
<organism evidence="2 3">
    <name type="scientific">Marinobacter xiaoshiensis</name>
    <dbReference type="NCBI Taxonomy" id="3073652"/>
    <lineage>
        <taxon>Bacteria</taxon>
        <taxon>Pseudomonadati</taxon>
        <taxon>Pseudomonadota</taxon>
        <taxon>Gammaproteobacteria</taxon>
        <taxon>Pseudomonadales</taxon>
        <taxon>Marinobacteraceae</taxon>
        <taxon>Marinobacter</taxon>
    </lineage>
</organism>
<dbReference type="Proteomes" id="UP001267407">
    <property type="component" value="Unassembled WGS sequence"/>
</dbReference>
<dbReference type="SUPFAM" id="SSF52833">
    <property type="entry name" value="Thioredoxin-like"/>
    <property type="match status" value="1"/>
</dbReference>
<evidence type="ECO:0000313" key="3">
    <source>
        <dbReference type="Proteomes" id="UP001267407"/>
    </source>
</evidence>
<keyword evidence="3" id="KW-1185">Reference proteome</keyword>
<reference evidence="2" key="1">
    <citation type="submission" date="2023-09" db="EMBL/GenBank/DDBJ databases">
        <title>Marinobacter sediminicola sp. nov. and Marinobacter maritimum sp. nov., isolated from marine sediment.</title>
        <authorList>
            <person name="An J."/>
        </authorList>
    </citation>
    <scope>NUCLEOTIDE SEQUENCE</scope>
    <source>
        <strain evidence="2">F60267</strain>
    </source>
</reference>
<evidence type="ECO:0000256" key="1">
    <source>
        <dbReference type="ARBA" id="ARBA00010996"/>
    </source>
</evidence>
<evidence type="ECO:0000313" key="2">
    <source>
        <dbReference type="EMBL" id="MDS1310925.1"/>
    </source>
</evidence>
<dbReference type="RefSeq" id="WP_310966455.1">
    <property type="nucleotide sequence ID" value="NZ_JAVMBO010000017.1"/>
</dbReference>